<dbReference type="STRING" id="980251.GCA_001642875_00525"/>
<dbReference type="InterPro" id="IPR011429">
    <property type="entry name" value="Cyt_c_Planctomycete-type"/>
</dbReference>
<keyword evidence="8" id="KW-1185">Reference proteome</keyword>
<proteinExistence type="predicted"/>
<name>A0A5B9PLR3_9BACT</name>
<gene>
    <name evidence="7" type="ORF">MFFC18_31290</name>
</gene>
<evidence type="ECO:0000259" key="6">
    <source>
        <dbReference type="Pfam" id="PF07637"/>
    </source>
</evidence>
<feature type="domain" description="DUF1592" evidence="4">
    <location>
        <begin position="459"/>
        <end position="586"/>
    </location>
</feature>
<dbReference type="InterPro" id="IPR013043">
    <property type="entry name" value="DUF1595"/>
</dbReference>
<dbReference type="EMBL" id="CP042912">
    <property type="protein sequence ID" value="QEG23233.1"/>
    <property type="molecule type" value="Genomic_DNA"/>
</dbReference>
<dbReference type="Pfam" id="PF07637">
    <property type="entry name" value="PSD5"/>
    <property type="match status" value="1"/>
</dbReference>
<dbReference type="Pfam" id="PF07627">
    <property type="entry name" value="PSCyt3"/>
    <property type="match status" value="1"/>
</dbReference>
<feature type="domain" description="DUF1588" evidence="3">
    <location>
        <begin position="604"/>
        <end position="700"/>
    </location>
</feature>
<dbReference type="OrthoDB" id="175242at2"/>
<reference evidence="7 8" key="1">
    <citation type="submission" date="2019-08" db="EMBL/GenBank/DDBJ databases">
        <title>Deep-cultivation of Planctomycetes and their phenomic and genomic characterization uncovers novel biology.</title>
        <authorList>
            <person name="Wiegand S."/>
            <person name="Jogler M."/>
            <person name="Boedeker C."/>
            <person name="Pinto D."/>
            <person name="Vollmers J."/>
            <person name="Rivas-Marin E."/>
            <person name="Kohn T."/>
            <person name="Peeters S.H."/>
            <person name="Heuer A."/>
            <person name="Rast P."/>
            <person name="Oberbeckmann S."/>
            <person name="Bunk B."/>
            <person name="Jeske O."/>
            <person name="Meyerdierks A."/>
            <person name="Storesund J.E."/>
            <person name="Kallscheuer N."/>
            <person name="Luecker S."/>
            <person name="Lage O.M."/>
            <person name="Pohl T."/>
            <person name="Merkel B.J."/>
            <person name="Hornburger P."/>
            <person name="Mueller R.-W."/>
            <person name="Bruemmer F."/>
            <person name="Labrenz M."/>
            <person name="Spormann A.M."/>
            <person name="Op den Camp H."/>
            <person name="Overmann J."/>
            <person name="Amann R."/>
            <person name="Jetten M.S.M."/>
            <person name="Mascher T."/>
            <person name="Medema M.H."/>
            <person name="Devos D.P."/>
            <person name="Kaster A.-K."/>
            <person name="Ovreas L."/>
            <person name="Rohde M."/>
            <person name="Galperin M.Y."/>
            <person name="Jogler C."/>
        </authorList>
    </citation>
    <scope>NUCLEOTIDE SEQUENCE [LARGE SCALE GENOMIC DNA]</scope>
    <source>
        <strain evidence="7 8">FC18</strain>
    </source>
</reference>
<feature type="domain" description="DUF1587" evidence="2">
    <location>
        <begin position="120"/>
        <end position="182"/>
    </location>
</feature>
<dbReference type="InterPro" id="IPR011478">
    <property type="entry name" value="DUF1585"/>
</dbReference>
<dbReference type="Pfam" id="PF07635">
    <property type="entry name" value="PSCyt1"/>
    <property type="match status" value="1"/>
</dbReference>
<evidence type="ECO:0000259" key="2">
    <source>
        <dbReference type="Pfam" id="PF07626"/>
    </source>
</evidence>
<evidence type="ECO:0000259" key="5">
    <source>
        <dbReference type="Pfam" id="PF07635"/>
    </source>
</evidence>
<dbReference type="InterPro" id="IPR013042">
    <property type="entry name" value="DUF1592"/>
</dbReference>
<feature type="domain" description="DUF1595" evidence="6">
    <location>
        <begin position="395"/>
        <end position="452"/>
    </location>
</feature>
<feature type="domain" description="Cytochrome C Planctomycete-type" evidence="5">
    <location>
        <begin position="37"/>
        <end position="83"/>
    </location>
</feature>
<dbReference type="Proteomes" id="UP000322214">
    <property type="component" value="Chromosome"/>
</dbReference>
<dbReference type="Pfam" id="PF07624">
    <property type="entry name" value="PSD2"/>
    <property type="match status" value="1"/>
</dbReference>
<dbReference type="RefSeq" id="WP_084416945.1">
    <property type="nucleotide sequence ID" value="NZ_CP042912.1"/>
</dbReference>
<dbReference type="Pfam" id="PF07626">
    <property type="entry name" value="PSD3"/>
    <property type="match status" value="1"/>
</dbReference>
<evidence type="ECO:0000259" key="1">
    <source>
        <dbReference type="Pfam" id="PF07624"/>
    </source>
</evidence>
<feature type="domain" description="DUF1585" evidence="1">
    <location>
        <begin position="736"/>
        <end position="809"/>
    </location>
</feature>
<evidence type="ECO:0008006" key="9">
    <source>
        <dbReference type="Google" id="ProtNLM"/>
    </source>
</evidence>
<sequence>MTYSSIKGAWLAVAVAIAWLPAGFVSAQVKTLIADSCIHCHDESTDTSLDFDALDFDLKDEKTFAMWERVYDRVAAGEMPPEDEDRPDQTTQKKALAQIHDSLSKRSLAIQKENGRSTIRRLTRTEYEYSLHDLLGIKTELARLLPAENESGFDTVAKNQGISQLHAKSWLIAADAAIDSAINLGVEPDSKPQRFEMLELESVKNHFAPEGGKNKHIILGKEDDGIVIFESGSTYLYSLKKSGMDHSGTFRIRAEAETFRSDTPIVVAFFAGSYSRGQSRILDYWDAVPGETLEIDFEPTLRRGEYIFPQAFELMKSKDNANIWNVGPEKYEGAGLKLKWVSIEGPLHNSWPPVSATNLLPGVKFNKREHLAWRNNRHIQFDIETPEGNPLATIRKGISKLAARAFRRPLRKGEADEYLVIAKNALDEGAAFDKASRLAMRSVLCSPHFLFHSGEPGELDDFSLASRLSYFFWKSIPDSTLLKLANAGELSDDEVLRQQVDRMLDDQKANRFFGDFLGQWLELRRIDATSPDSRLYPEYDPVLRSAMTEESEAFFGELVKEDLGVANLVDSDFAMLNRRLADHYGISGVEGQHIRRVDTKGTVRGGFLTQAAILKTTANGTTTSPVRRGNWVLTSILGTPSPPPPPNVGAIEPDTRGTTTIREELTAHRNSMVCNSCHKNIDPPGFALESFDVIGGFREKYRSVEHGDAPKTKLFGRHIWEYKLNLPVNPSGETPDGVSFSDIESYKRILAKRKRNLAENLVRQLVVYSTGAEIQFADRAKIDNILKQCEDDDYGVRSLIHAVVQSKLFRHK</sequence>
<protein>
    <recommendedName>
        <fullName evidence="9">Planctomycete cytochrome C</fullName>
    </recommendedName>
</protein>
<dbReference type="KEGG" id="mff:MFFC18_31290"/>
<organism evidence="7 8">
    <name type="scientific">Mariniblastus fucicola</name>
    <dbReference type="NCBI Taxonomy" id="980251"/>
    <lineage>
        <taxon>Bacteria</taxon>
        <taxon>Pseudomonadati</taxon>
        <taxon>Planctomycetota</taxon>
        <taxon>Planctomycetia</taxon>
        <taxon>Pirellulales</taxon>
        <taxon>Pirellulaceae</taxon>
        <taxon>Mariniblastus</taxon>
    </lineage>
</organism>
<evidence type="ECO:0000313" key="8">
    <source>
        <dbReference type="Proteomes" id="UP000322214"/>
    </source>
</evidence>
<dbReference type="InterPro" id="IPR013039">
    <property type="entry name" value="DUF1588"/>
</dbReference>
<dbReference type="AlphaFoldDB" id="A0A5B9PLR3"/>
<evidence type="ECO:0000259" key="4">
    <source>
        <dbReference type="Pfam" id="PF07631"/>
    </source>
</evidence>
<evidence type="ECO:0000313" key="7">
    <source>
        <dbReference type="EMBL" id="QEG23233.1"/>
    </source>
</evidence>
<evidence type="ECO:0000259" key="3">
    <source>
        <dbReference type="Pfam" id="PF07627"/>
    </source>
</evidence>
<dbReference type="InterPro" id="IPR013036">
    <property type="entry name" value="DUF1587"/>
</dbReference>
<accession>A0A5B9PLR3</accession>
<dbReference type="Pfam" id="PF07631">
    <property type="entry name" value="PSD4"/>
    <property type="match status" value="1"/>
</dbReference>